<dbReference type="GO" id="GO:0000976">
    <property type="term" value="F:transcription cis-regulatory region binding"/>
    <property type="evidence" value="ECO:0007669"/>
    <property type="project" value="TreeGrafter"/>
</dbReference>
<dbReference type="EMBL" id="MTHB01000027">
    <property type="protein sequence ID" value="OXC79952.1"/>
    <property type="molecule type" value="Genomic_DNA"/>
</dbReference>
<dbReference type="GO" id="GO:0005829">
    <property type="term" value="C:cytosol"/>
    <property type="evidence" value="ECO:0007669"/>
    <property type="project" value="TreeGrafter"/>
</dbReference>
<dbReference type="Pfam" id="PF12833">
    <property type="entry name" value="HTH_18"/>
    <property type="match status" value="1"/>
</dbReference>
<dbReference type="eggNOG" id="COG2207">
    <property type="taxonomic scope" value="Bacteria"/>
</dbReference>
<reference evidence="6" key="1">
    <citation type="submission" date="2017-01" db="EMBL/GenBank/DDBJ databases">
        <title>Genome Analysis of Deinococcus marmoris KOPRI26562.</title>
        <authorList>
            <person name="Kim J.H."/>
            <person name="Oh H.-M."/>
        </authorList>
    </citation>
    <scope>NUCLEOTIDE SEQUENCE [LARGE SCALE GENOMIC DNA]</scope>
    <source>
        <strain evidence="6">PAMC 26633</strain>
    </source>
</reference>
<dbReference type="PANTHER" id="PTHR47894:SF1">
    <property type="entry name" value="HTH-TYPE TRANSCRIPTIONAL REGULATOR VQSM"/>
    <property type="match status" value="1"/>
</dbReference>
<dbReference type="InterPro" id="IPR018060">
    <property type="entry name" value="HTH_AraC"/>
</dbReference>
<keyword evidence="2" id="KW-0238">DNA-binding</keyword>
<evidence type="ECO:0000313" key="5">
    <source>
        <dbReference type="EMBL" id="OXC79952.1"/>
    </source>
</evidence>
<gene>
    <name evidence="5" type="ORF">BSU04_03970</name>
</gene>
<dbReference type="PROSITE" id="PS01124">
    <property type="entry name" value="HTH_ARAC_FAMILY_2"/>
    <property type="match status" value="1"/>
</dbReference>
<dbReference type="Pfam" id="PF12625">
    <property type="entry name" value="Arabinose_bd"/>
    <property type="match status" value="1"/>
</dbReference>
<keyword evidence="3" id="KW-0804">Transcription</keyword>
<sequence>MKTDGVPVSHALLARLETLGVDVPRTFRAAGLPVPATANAEPGRLRLTTQKYFALWEAIAQVSGDSAIGLRIGAETSHGQLDAMSLAALHSANFGESLAKLGRYKRLSCPEEVVVTVQRDEAAVTFRWLLADGFVPDLLADAMFASALAMARRGLGMAIKPRRVELTRRAANRVMFARHYGCEIVFDAPNDVLVFDAATLAVPFVTHNVDLLAAVLPQLDAGLAALAREQTFADHVDAVLARSMRGQRPSVEALARELAISKRTLQRRLALDGTSYQQQLDRVRSRIARRLLGSTDLAAGEIAWFLGFEEVNSFSRAFNQWEGMTPQRWRGNEGAGREWSYSEPVV</sequence>
<dbReference type="InterPro" id="IPR032687">
    <property type="entry name" value="AraC-type_N"/>
</dbReference>
<dbReference type="GO" id="GO:0003700">
    <property type="term" value="F:DNA-binding transcription factor activity"/>
    <property type="evidence" value="ECO:0007669"/>
    <property type="project" value="InterPro"/>
</dbReference>
<dbReference type="InterPro" id="IPR009057">
    <property type="entry name" value="Homeodomain-like_sf"/>
</dbReference>
<protein>
    <submittedName>
        <fullName evidence="5">Transcriptional regulator, AraC family</fullName>
    </submittedName>
</protein>
<dbReference type="PANTHER" id="PTHR47894">
    <property type="entry name" value="HTH-TYPE TRANSCRIPTIONAL REGULATOR GADX"/>
    <property type="match status" value="1"/>
</dbReference>
<proteinExistence type="predicted"/>
<feature type="domain" description="HTH araC/xylS-type" evidence="4">
    <location>
        <begin position="234"/>
        <end position="332"/>
    </location>
</feature>
<evidence type="ECO:0000313" key="6">
    <source>
        <dbReference type="Proteomes" id="UP000214720"/>
    </source>
</evidence>
<dbReference type="RefSeq" id="WP_089159335.1">
    <property type="nucleotide sequence ID" value="NZ_MTHB01000027.1"/>
</dbReference>
<dbReference type="Gene3D" id="1.10.10.60">
    <property type="entry name" value="Homeodomain-like"/>
    <property type="match status" value="1"/>
</dbReference>
<evidence type="ECO:0000256" key="2">
    <source>
        <dbReference type="ARBA" id="ARBA00023125"/>
    </source>
</evidence>
<dbReference type="SUPFAM" id="SSF46689">
    <property type="entry name" value="Homeodomain-like"/>
    <property type="match status" value="1"/>
</dbReference>
<evidence type="ECO:0000256" key="3">
    <source>
        <dbReference type="ARBA" id="ARBA00023163"/>
    </source>
</evidence>
<dbReference type="Proteomes" id="UP000214720">
    <property type="component" value="Unassembled WGS sequence"/>
</dbReference>
<accession>A0A226X902</accession>
<evidence type="ECO:0000259" key="4">
    <source>
        <dbReference type="PROSITE" id="PS01124"/>
    </source>
</evidence>
<dbReference type="SMART" id="SM00342">
    <property type="entry name" value="HTH_ARAC"/>
    <property type="match status" value="1"/>
</dbReference>
<name>A0A226X902_CABSO</name>
<evidence type="ECO:0000256" key="1">
    <source>
        <dbReference type="ARBA" id="ARBA00023015"/>
    </source>
</evidence>
<keyword evidence="1" id="KW-0805">Transcription regulation</keyword>
<dbReference type="AlphaFoldDB" id="A0A226X902"/>
<dbReference type="OrthoDB" id="8584243at2"/>
<comment type="caution">
    <text evidence="5">The sequence shown here is derived from an EMBL/GenBank/DDBJ whole genome shotgun (WGS) entry which is preliminary data.</text>
</comment>
<organism evidence="5 6">
    <name type="scientific">Caballeronia sordidicola</name>
    <name type="common">Burkholderia sordidicola</name>
    <dbReference type="NCBI Taxonomy" id="196367"/>
    <lineage>
        <taxon>Bacteria</taxon>
        <taxon>Pseudomonadati</taxon>
        <taxon>Pseudomonadota</taxon>
        <taxon>Betaproteobacteria</taxon>
        <taxon>Burkholderiales</taxon>
        <taxon>Burkholderiaceae</taxon>
        <taxon>Caballeronia</taxon>
    </lineage>
</organism>